<keyword evidence="2" id="KW-1185">Reference proteome</keyword>
<dbReference type="InterPro" id="IPR019239">
    <property type="entry name" value="VapB_antitoxin"/>
</dbReference>
<dbReference type="AlphaFoldDB" id="A0A437MQW4"/>
<sequence>MKISVDTTLLEEAIKLTGIKDKKELIEKALRLLIAFYEEKKRNEG</sequence>
<name>A0A437MQW4_9SPHI</name>
<organism evidence="1 2">
    <name type="scientific">Mucilaginibacter limnophilus</name>
    <dbReference type="NCBI Taxonomy" id="1932778"/>
    <lineage>
        <taxon>Bacteria</taxon>
        <taxon>Pseudomonadati</taxon>
        <taxon>Bacteroidota</taxon>
        <taxon>Sphingobacteriia</taxon>
        <taxon>Sphingobacteriales</taxon>
        <taxon>Sphingobacteriaceae</taxon>
        <taxon>Mucilaginibacter</taxon>
    </lineage>
</organism>
<protein>
    <recommendedName>
        <fullName evidence="3">Type II toxin-antitoxin system VapB family antitoxin</fullName>
    </recommendedName>
</protein>
<dbReference type="OrthoDB" id="9805830at2"/>
<gene>
    <name evidence="1" type="ORF">EOD41_13885</name>
</gene>
<evidence type="ECO:0000313" key="2">
    <source>
        <dbReference type="Proteomes" id="UP000282759"/>
    </source>
</evidence>
<comment type="caution">
    <text evidence="1">The sequence shown here is derived from an EMBL/GenBank/DDBJ whole genome shotgun (WGS) entry which is preliminary data.</text>
</comment>
<dbReference type="Proteomes" id="UP000282759">
    <property type="component" value="Unassembled WGS sequence"/>
</dbReference>
<evidence type="ECO:0008006" key="3">
    <source>
        <dbReference type="Google" id="ProtNLM"/>
    </source>
</evidence>
<dbReference type="RefSeq" id="WP_127705920.1">
    <property type="nucleotide sequence ID" value="NZ_SACK01000006.1"/>
</dbReference>
<evidence type="ECO:0000313" key="1">
    <source>
        <dbReference type="EMBL" id="RVU00047.1"/>
    </source>
</evidence>
<reference evidence="1 2" key="1">
    <citation type="submission" date="2019-01" db="EMBL/GenBank/DDBJ databases">
        <authorList>
            <person name="Chen W.-M."/>
        </authorList>
    </citation>
    <scope>NUCLEOTIDE SEQUENCE [LARGE SCALE GENOMIC DNA]</scope>
    <source>
        <strain evidence="1 2">YBJ-36</strain>
    </source>
</reference>
<proteinExistence type="predicted"/>
<dbReference type="Pfam" id="PF09957">
    <property type="entry name" value="VapB_antitoxin"/>
    <property type="match status" value="1"/>
</dbReference>
<accession>A0A437MQW4</accession>
<dbReference type="EMBL" id="SACK01000006">
    <property type="protein sequence ID" value="RVU00047.1"/>
    <property type="molecule type" value="Genomic_DNA"/>
</dbReference>